<evidence type="ECO:0000313" key="2">
    <source>
        <dbReference type="EMBL" id="MFB9074212.1"/>
    </source>
</evidence>
<evidence type="ECO:0000256" key="1">
    <source>
        <dbReference type="SAM" id="MobiDB-lite"/>
    </source>
</evidence>
<organism evidence="2 3">
    <name type="scientific">Citricoccus parietis</name>
    <dbReference type="NCBI Taxonomy" id="592307"/>
    <lineage>
        <taxon>Bacteria</taxon>
        <taxon>Bacillati</taxon>
        <taxon>Actinomycetota</taxon>
        <taxon>Actinomycetes</taxon>
        <taxon>Micrococcales</taxon>
        <taxon>Micrococcaceae</taxon>
        <taxon>Citricoccus</taxon>
    </lineage>
</organism>
<protein>
    <submittedName>
        <fullName evidence="2">Uncharacterized protein</fullName>
    </submittedName>
</protein>
<keyword evidence="3" id="KW-1185">Reference proteome</keyword>
<feature type="region of interest" description="Disordered" evidence="1">
    <location>
        <begin position="20"/>
        <end position="77"/>
    </location>
</feature>
<proteinExistence type="predicted"/>
<dbReference type="Proteomes" id="UP001589575">
    <property type="component" value="Unassembled WGS sequence"/>
</dbReference>
<evidence type="ECO:0000313" key="3">
    <source>
        <dbReference type="Proteomes" id="UP001589575"/>
    </source>
</evidence>
<comment type="caution">
    <text evidence="2">The sequence shown here is derived from an EMBL/GenBank/DDBJ whole genome shotgun (WGS) entry which is preliminary data.</text>
</comment>
<gene>
    <name evidence="2" type="ORF">ACFFX0_24655</name>
</gene>
<sequence length="77" mass="8409">MPAPCPSRCTWGTWWRWTSSRRRRRTGPASACSWPTGWVASSRGPCGADSAGGARWNGSSQPSPARWPGRNPDALRP</sequence>
<name>A0ABV5G5M7_9MICC</name>
<reference evidence="2 3" key="1">
    <citation type="submission" date="2024-09" db="EMBL/GenBank/DDBJ databases">
        <authorList>
            <person name="Sun Q."/>
            <person name="Mori K."/>
        </authorList>
    </citation>
    <scope>NUCLEOTIDE SEQUENCE [LARGE SCALE GENOMIC DNA]</scope>
    <source>
        <strain evidence="2 3">CCM 7609</strain>
    </source>
</reference>
<accession>A0ABV5G5M7</accession>
<dbReference type="EMBL" id="JBHMFI010000002">
    <property type="protein sequence ID" value="MFB9074212.1"/>
    <property type="molecule type" value="Genomic_DNA"/>
</dbReference>